<dbReference type="PROSITE" id="PS51766">
    <property type="entry name" value="DOCKERIN"/>
    <property type="match status" value="1"/>
</dbReference>
<keyword evidence="4" id="KW-1185">Reference proteome</keyword>
<evidence type="ECO:0000256" key="1">
    <source>
        <dbReference type="SAM" id="SignalP"/>
    </source>
</evidence>
<evidence type="ECO:0000313" key="3">
    <source>
        <dbReference type="EMBL" id="ARN56865.1"/>
    </source>
</evidence>
<dbReference type="InterPro" id="IPR016134">
    <property type="entry name" value="Dockerin_dom"/>
</dbReference>
<dbReference type="Pfam" id="PF00404">
    <property type="entry name" value="Dockerin_1"/>
    <property type="match status" value="1"/>
</dbReference>
<evidence type="ECO:0000313" key="4">
    <source>
        <dbReference type="Proteomes" id="UP000193334"/>
    </source>
</evidence>
<protein>
    <recommendedName>
        <fullName evidence="2">Dockerin domain-containing protein</fullName>
    </recommendedName>
</protein>
<evidence type="ECO:0000259" key="2">
    <source>
        <dbReference type="PROSITE" id="PS51766"/>
    </source>
</evidence>
<organism evidence="3 4">
    <name type="scientific">Sedimentisphaera salicampi</name>
    <dbReference type="NCBI Taxonomy" id="1941349"/>
    <lineage>
        <taxon>Bacteria</taxon>
        <taxon>Pseudomonadati</taxon>
        <taxon>Planctomycetota</taxon>
        <taxon>Phycisphaerae</taxon>
        <taxon>Sedimentisphaerales</taxon>
        <taxon>Sedimentisphaeraceae</taxon>
        <taxon>Sedimentisphaera</taxon>
    </lineage>
</organism>
<accession>A0A1W6LM65</accession>
<dbReference type="InterPro" id="IPR002105">
    <property type="entry name" value="Dockerin_1_rpt"/>
</dbReference>
<dbReference type="RefSeq" id="WP_085755542.1">
    <property type="nucleotide sequence ID" value="NZ_CP021023.1"/>
</dbReference>
<sequence precursor="true">MKTKALFMNLTAFSIICIMLPQISKAASPGWENPQGLDYSMCIYAKVFDQQGSEMAVAPESAISAWTSEGTLAGCTSEPVDSPAGTIFTFQVFHELSMAENLTVKVYDSELDEVFETEYIFDFAAGTTLGDVVNPVVVVAKANYKTGDFNEDGFVDLLDLAVMQSEWLSETSLQSDINSDSKVNIQDFQLFSKEFDN</sequence>
<dbReference type="InterPro" id="IPR018247">
    <property type="entry name" value="EF_Hand_1_Ca_BS"/>
</dbReference>
<dbReference type="Proteomes" id="UP000193334">
    <property type="component" value="Chromosome"/>
</dbReference>
<feature type="chain" id="PRO_5012099871" description="Dockerin domain-containing protein" evidence="1">
    <location>
        <begin position="27"/>
        <end position="197"/>
    </location>
</feature>
<dbReference type="SUPFAM" id="SSF63446">
    <property type="entry name" value="Type I dockerin domain"/>
    <property type="match status" value="1"/>
</dbReference>
<dbReference type="AlphaFoldDB" id="A0A1W6LM65"/>
<reference evidence="4" key="1">
    <citation type="submission" date="2017-04" db="EMBL/GenBank/DDBJ databases">
        <title>Comparative genomics and description of representatives of a novel lineage of planctomycetes thriving in anoxic sediments.</title>
        <authorList>
            <person name="Spring S."/>
            <person name="Bunk B."/>
            <person name="Sproer C."/>
        </authorList>
    </citation>
    <scope>NUCLEOTIDE SEQUENCE [LARGE SCALE GENOMIC DNA]</scope>
    <source>
        <strain evidence="4">ST-PulAB-D4</strain>
    </source>
</reference>
<feature type="domain" description="Dockerin" evidence="2">
    <location>
        <begin position="142"/>
        <end position="197"/>
    </location>
</feature>
<dbReference type="GO" id="GO:0004553">
    <property type="term" value="F:hydrolase activity, hydrolyzing O-glycosyl compounds"/>
    <property type="evidence" value="ECO:0007669"/>
    <property type="project" value="InterPro"/>
</dbReference>
<dbReference type="InterPro" id="IPR036439">
    <property type="entry name" value="Dockerin_dom_sf"/>
</dbReference>
<dbReference type="GO" id="GO:0000272">
    <property type="term" value="P:polysaccharide catabolic process"/>
    <property type="evidence" value="ECO:0007669"/>
    <property type="project" value="InterPro"/>
</dbReference>
<name>A0A1W6LM65_9BACT</name>
<proteinExistence type="predicted"/>
<dbReference type="PROSITE" id="PS00018">
    <property type="entry name" value="EF_HAND_1"/>
    <property type="match status" value="1"/>
</dbReference>
<feature type="signal peptide" evidence="1">
    <location>
        <begin position="1"/>
        <end position="26"/>
    </location>
</feature>
<keyword evidence="1" id="KW-0732">Signal</keyword>
<dbReference type="KEGG" id="pbp:STSP1_01257"/>
<gene>
    <name evidence="3" type="ORF">STSP1_01257</name>
</gene>
<dbReference type="Gene3D" id="1.10.1330.10">
    <property type="entry name" value="Dockerin domain"/>
    <property type="match status" value="1"/>
</dbReference>
<dbReference type="EMBL" id="CP021023">
    <property type="protein sequence ID" value="ARN56865.1"/>
    <property type="molecule type" value="Genomic_DNA"/>
</dbReference>